<evidence type="ECO:0000313" key="12">
    <source>
        <dbReference type="Proteomes" id="UP000324907"/>
    </source>
</evidence>
<evidence type="ECO:0000256" key="8">
    <source>
        <dbReference type="ARBA" id="ARBA00023306"/>
    </source>
</evidence>
<dbReference type="GO" id="GO:0007059">
    <property type="term" value="P:chromosome segregation"/>
    <property type="evidence" value="ECO:0007669"/>
    <property type="project" value="TreeGrafter"/>
</dbReference>
<dbReference type="Pfam" id="PF03980">
    <property type="entry name" value="Nnf1"/>
    <property type="match status" value="1"/>
</dbReference>
<evidence type="ECO:0000256" key="10">
    <source>
        <dbReference type="SAM" id="MobiDB-lite"/>
    </source>
</evidence>
<gene>
    <name evidence="11" type="ORF">FNF28_00061</name>
</gene>
<keyword evidence="5" id="KW-0498">Mitosis</keyword>
<dbReference type="EMBL" id="VLTL01000001">
    <property type="protein sequence ID" value="KAA0172378.1"/>
    <property type="molecule type" value="Genomic_DNA"/>
</dbReference>
<keyword evidence="9" id="KW-0137">Centromere</keyword>
<dbReference type="InterPro" id="IPR007128">
    <property type="entry name" value="PMF1/Nnf1"/>
</dbReference>
<accession>A0A5A8E4U2</accession>
<proteinExistence type="predicted"/>
<dbReference type="PANTHER" id="PTHR15459:SF3">
    <property type="entry name" value="POLYAMINE-MODULATED FACTOR 1"/>
    <property type="match status" value="1"/>
</dbReference>
<sequence>MAAAAPATDHVVLSMITDSFQAPTGQARYSPTRKTVSAEAMEKAARDQQPTIGDRLESERILAERYAKAPRLYQSDRKLSAASKVECQTLYDAAAGDSRAGEGVRMRRLRDTLSKALDECFRTVELSTFHQALPTIARKHQAAVDELGIGVLDTLRKNVEAEFETICASADVAAKLNLLDELVAGKAGSAGRPSGLAVPAASENAPRLLANHILRERLLQQAKTLKASLEELEAGNEALEAEVAAMDSEVRTISSGAKDSVRALEEAGEVAEEFQKEREAATAAAAAPGTA</sequence>
<evidence type="ECO:0000313" key="11">
    <source>
        <dbReference type="EMBL" id="KAA0172378.1"/>
    </source>
</evidence>
<evidence type="ECO:0000256" key="1">
    <source>
        <dbReference type="ARBA" id="ARBA00004123"/>
    </source>
</evidence>
<dbReference type="PANTHER" id="PTHR15459">
    <property type="entry name" value="POLYAMINE-MODULATED FACTOR 1"/>
    <property type="match status" value="1"/>
</dbReference>
<evidence type="ECO:0000256" key="2">
    <source>
        <dbReference type="ARBA" id="ARBA00004629"/>
    </source>
</evidence>
<protein>
    <submittedName>
        <fullName evidence="11">Uncharacterized protein</fullName>
    </submittedName>
</protein>
<evidence type="ECO:0000256" key="9">
    <source>
        <dbReference type="ARBA" id="ARBA00023328"/>
    </source>
</evidence>
<name>A0A5A8E4U2_CAFRO</name>
<keyword evidence="8" id="KW-0131">Cell cycle</keyword>
<dbReference type="GO" id="GO:0000444">
    <property type="term" value="C:MIS12/MIND type complex"/>
    <property type="evidence" value="ECO:0007669"/>
    <property type="project" value="InterPro"/>
</dbReference>
<keyword evidence="7" id="KW-0539">Nucleus</keyword>
<evidence type="ECO:0000256" key="6">
    <source>
        <dbReference type="ARBA" id="ARBA00022838"/>
    </source>
</evidence>
<dbReference type="AlphaFoldDB" id="A0A5A8E4U2"/>
<comment type="caution">
    <text evidence="11">The sequence shown here is derived from an EMBL/GenBank/DDBJ whole genome shotgun (WGS) entry which is preliminary data.</text>
</comment>
<comment type="subcellular location">
    <subcellularLocation>
        <location evidence="2">Chromosome</location>
        <location evidence="2">Centromere</location>
        <location evidence="2">Kinetochore</location>
    </subcellularLocation>
    <subcellularLocation>
        <location evidence="1">Nucleus</location>
    </subcellularLocation>
</comment>
<keyword evidence="3" id="KW-0158">Chromosome</keyword>
<feature type="compositionally biased region" description="Low complexity" evidence="10">
    <location>
        <begin position="281"/>
        <end position="291"/>
    </location>
</feature>
<reference evidence="11 12" key="1">
    <citation type="submission" date="2019-07" db="EMBL/GenBank/DDBJ databases">
        <title>Genomes of Cafeteria roenbergensis.</title>
        <authorList>
            <person name="Fischer M.G."/>
            <person name="Hackl T."/>
            <person name="Roman M."/>
        </authorList>
    </citation>
    <scope>NUCLEOTIDE SEQUENCE [LARGE SCALE GENOMIC DNA]</scope>
    <source>
        <strain evidence="11 12">RCC970-E3</strain>
    </source>
</reference>
<dbReference type="Proteomes" id="UP000324907">
    <property type="component" value="Unassembled WGS sequence"/>
</dbReference>
<evidence type="ECO:0000256" key="7">
    <source>
        <dbReference type="ARBA" id="ARBA00023242"/>
    </source>
</evidence>
<evidence type="ECO:0000256" key="4">
    <source>
        <dbReference type="ARBA" id="ARBA00022618"/>
    </source>
</evidence>
<dbReference type="GO" id="GO:0051301">
    <property type="term" value="P:cell division"/>
    <property type="evidence" value="ECO:0007669"/>
    <property type="project" value="UniProtKB-KW"/>
</dbReference>
<keyword evidence="6" id="KW-0995">Kinetochore</keyword>
<organism evidence="11 12">
    <name type="scientific">Cafeteria roenbergensis</name>
    <name type="common">Marine flagellate</name>
    <dbReference type="NCBI Taxonomy" id="33653"/>
    <lineage>
        <taxon>Eukaryota</taxon>
        <taxon>Sar</taxon>
        <taxon>Stramenopiles</taxon>
        <taxon>Bigyra</taxon>
        <taxon>Opalozoa</taxon>
        <taxon>Bicosoecida</taxon>
        <taxon>Cafeteriaceae</taxon>
        <taxon>Cafeteria</taxon>
    </lineage>
</organism>
<evidence type="ECO:0000256" key="3">
    <source>
        <dbReference type="ARBA" id="ARBA00022454"/>
    </source>
</evidence>
<evidence type="ECO:0000256" key="5">
    <source>
        <dbReference type="ARBA" id="ARBA00022776"/>
    </source>
</evidence>
<dbReference type="GO" id="GO:0005634">
    <property type="term" value="C:nucleus"/>
    <property type="evidence" value="ECO:0007669"/>
    <property type="project" value="UniProtKB-SubCell"/>
</dbReference>
<keyword evidence="4" id="KW-0132">Cell division</keyword>
<feature type="region of interest" description="Disordered" evidence="10">
    <location>
        <begin position="264"/>
        <end position="291"/>
    </location>
</feature>